<organism evidence="1 2">
    <name type="scientific">Panagrolaimus sp. JU765</name>
    <dbReference type="NCBI Taxonomy" id="591449"/>
    <lineage>
        <taxon>Eukaryota</taxon>
        <taxon>Metazoa</taxon>
        <taxon>Ecdysozoa</taxon>
        <taxon>Nematoda</taxon>
        <taxon>Chromadorea</taxon>
        <taxon>Rhabditida</taxon>
        <taxon>Tylenchina</taxon>
        <taxon>Panagrolaimomorpha</taxon>
        <taxon>Panagrolaimoidea</taxon>
        <taxon>Panagrolaimidae</taxon>
        <taxon>Panagrolaimus</taxon>
    </lineage>
</organism>
<name>A0AC34R7V2_9BILA</name>
<evidence type="ECO:0000313" key="2">
    <source>
        <dbReference type="WBParaSite" id="JU765_v2.g441.t1"/>
    </source>
</evidence>
<sequence>MEPFTTTGVEKRENSPRSNSINCDSEQTSTMYRLRGVVVHSGEANGGHYYSFIADTKEDGKQQWYRFDDTEVTAWDHNDVEAKINWFGGYNDSCLPNEKDKKRFSAYMLVYESIPVESSNLQQISSSTNRSISVHSPSPIPSPNVNSVDVRFGSMSLHSKRSIANRLPYYWERIVTKNNLKFAQERFQFSPAYYRFLRDLLRIAALQTGSAGNSDKFIFTKRALHVFSTFLYTTGIRNPFEIRRCMNDWIQTFEIFIKIHPEVLTWFMDSFLCKRNVIYQTLLAPLVAVNDLQVLTWFMDSFLCKRNVIYQTLLAPLVAVNDLRLLLETMIKSPVFHCLNWLENDNFGSINRTHIDNLVDSVITKIVQTSKTLNAEFWNNSHNVLRLLIAISNHSVLGARRLIAQNLMYPVVTMVGQTDDKMRPLRDSELMFELLASMLTSCTGIVKSKKNPYARKSLAPYYMTDNISTWFQNNNNLAKLFSSMLFNGTEVHVCISLANYLCWNNLIASTKLLSAFNYRATEPTVQTMLKILKAIIEIKDDCQLERIKIALLGHESTKTKGMLTESAAFQSHYINRLILLAFDFVTLWESEPMVKKAILGHSLLENSIKTIKTNILRGSGTVTTRQMHNQFATMVPRIVDILTQVLEENEQFLAAESSTTNSSVSQSSQDKSSECTSEVSRTSTAPPSYEAATSSNSKESNSTNSIQENHDFGLSTSPITFRCSSRRDFCDSSNHPENNDDSIGMTDDDEFEADDENDDDEELQAMQEILGCSDPQALANVPSFFNDGPSTPKKVMNTLQKAGKKRHFHPPTSSHGSNSSLPSYDGMPTSRKVRHAQSPNTSPVKIPFNPPPSYDECVRNDSVSPMQVNDEEPASSANYTGHYSSDGPPSV</sequence>
<protein>
    <submittedName>
        <fullName evidence="2">USP domain-containing protein</fullName>
    </submittedName>
</protein>
<dbReference type="WBParaSite" id="JU765_v2.g441.t1">
    <property type="protein sequence ID" value="JU765_v2.g441.t1"/>
    <property type="gene ID" value="JU765_v2.g441"/>
</dbReference>
<dbReference type="Proteomes" id="UP000887576">
    <property type="component" value="Unplaced"/>
</dbReference>
<accession>A0AC34R7V2</accession>
<reference evidence="2" key="1">
    <citation type="submission" date="2022-11" db="UniProtKB">
        <authorList>
            <consortium name="WormBaseParasite"/>
        </authorList>
    </citation>
    <scope>IDENTIFICATION</scope>
</reference>
<proteinExistence type="predicted"/>
<evidence type="ECO:0000313" key="1">
    <source>
        <dbReference type="Proteomes" id="UP000887576"/>
    </source>
</evidence>